<keyword evidence="8" id="KW-1185">Reference proteome</keyword>
<dbReference type="AlphaFoldDB" id="A0AAD3SN30"/>
<feature type="region of interest" description="Disordered" evidence="5">
    <location>
        <begin position="1"/>
        <end position="172"/>
    </location>
</feature>
<feature type="compositionally biased region" description="Pro residues" evidence="5">
    <location>
        <begin position="11"/>
        <end position="36"/>
    </location>
</feature>
<dbReference type="SUPFAM" id="SSF57903">
    <property type="entry name" value="FYVE/PHD zinc finger"/>
    <property type="match status" value="1"/>
</dbReference>
<dbReference type="InterPro" id="IPR013083">
    <property type="entry name" value="Znf_RING/FYVE/PHD"/>
</dbReference>
<dbReference type="Pfam" id="PF01363">
    <property type="entry name" value="FYVE"/>
    <property type="match status" value="1"/>
</dbReference>
<protein>
    <recommendedName>
        <fullName evidence="6">FYVE-type domain-containing protein</fullName>
    </recommendedName>
</protein>
<evidence type="ECO:0000259" key="6">
    <source>
        <dbReference type="PROSITE" id="PS50178"/>
    </source>
</evidence>
<dbReference type="GO" id="GO:0070676">
    <property type="term" value="P:intralumenal vesicle formation"/>
    <property type="evidence" value="ECO:0007669"/>
    <property type="project" value="TreeGrafter"/>
</dbReference>
<proteinExistence type="predicted"/>
<dbReference type="InterPro" id="IPR000306">
    <property type="entry name" value="Znf_FYVE"/>
</dbReference>
<evidence type="ECO:0000313" key="8">
    <source>
        <dbReference type="Proteomes" id="UP001279734"/>
    </source>
</evidence>
<evidence type="ECO:0000256" key="5">
    <source>
        <dbReference type="SAM" id="MobiDB-lite"/>
    </source>
</evidence>
<dbReference type="GO" id="GO:0043130">
    <property type="term" value="F:ubiquitin binding"/>
    <property type="evidence" value="ECO:0007669"/>
    <property type="project" value="InterPro"/>
</dbReference>
<dbReference type="FunFam" id="3.30.40.10:FF:000312">
    <property type="entry name" value="Zinc finger, FYVE-type, endofin"/>
    <property type="match status" value="1"/>
</dbReference>
<feature type="domain" description="FYVE-type" evidence="6">
    <location>
        <begin position="450"/>
        <end position="510"/>
    </location>
</feature>
<keyword evidence="1" id="KW-0479">Metal-binding</keyword>
<accession>A0AAD3SN30</accession>
<feature type="compositionally biased region" description="Low complexity" evidence="5">
    <location>
        <begin position="1"/>
        <end position="10"/>
    </location>
</feature>
<name>A0AAD3SN30_NEPGR</name>
<dbReference type="InterPro" id="IPR011011">
    <property type="entry name" value="Znf_FYVE_PHD"/>
</dbReference>
<dbReference type="PANTHER" id="PTHR46977">
    <property type="entry name" value="PROTEIN FREE1"/>
    <property type="match status" value="1"/>
</dbReference>
<dbReference type="Gene3D" id="3.30.40.10">
    <property type="entry name" value="Zinc/RING finger domain, C3HC4 (zinc finger)"/>
    <property type="match status" value="1"/>
</dbReference>
<dbReference type="Proteomes" id="UP001279734">
    <property type="component" value="Unassembled WGS sequence"/>
</dbReference>
<dbReference type="GO" id="GO:0000813">
    <property type="term" value="C:ESCRT I complex"/>
    <property type="evidence" value="ECO:0007669"/>
    <property type="project" value="TreeGrafter"/>
</dbReference>
<dbReference type="InterPro" id="IPR045893">
    <property type="entry name" value="FREE1"/>
</dbReference>
<evidence type="ECO:0000256" key="2">
    <source>
        <dbReference type="ARBA" id="ARBA00022771"/>
    </source>
</evidence>
<reference evidence="7" key="1">
    <citation type="submission" date="2023-05" db="EMBL/GenBank/DDBJ databases">
        <title>Nepenthes gracilis genome sequencing.</title>
        <authorList>
            <person name="Fukushima K."/>
        </authorList>
    </citation>
    <scope>NUCLEOTIDE SEQUENCE</scope>
    <source>
        <strain evidence="7">SING2019-196</strain>
    </source>
</reference>
<feature type="compositionally biased region" description="Low complexity" evidence="5">
    <location>
        <begin position="85"/>
        <end position="94"/>
    </location>
</feature>
<dbReference type="GO" id="GO:0031902">
    <property type="term" value="C:late endosome membrane"/>
    <property type="evidence" value="ECO:0007669"/>
    <property type="project" value="TreeGrafter"/>
</dbReference>
<evidence type="ECO:0000256" key="4">
    <source>
        <dbReference type="PROSITE-ProRule" id="PRU00091"/>
    </source>
</evidence>
<dbReference type="GO" id="GO:0008270">
    <property type="term" value="F:zinc ion binding"/>
    <property type="evidence" value="ECO:0007669"/>
    <property type="project" value="UniProtKB-KW"/>
</dbReference>
<gene>
    <name evidence="7" type="ORF">Nepgr_015515</name>
</gene>
<dbReference type="PANTHER" id="PTHR46977:SF1">
    <property type="entry name" value="PROTEIN FREE1"/>
    <property type="match status" value="1"/>
</dbReference>
<evidence type="ECO:0000256" key="3">
    <source>
        <dbReference type="ARBA" id="ARBA00022833"/>
    </source>
</evidence>
<dbReference type="SMART" id="SM00064">
    <property type="entry name" value="FYVE"/>
    <property type="match status" value="1"/>
</dbReference>
<feature type="compositionally biased region" description="Pro residues" evidence="5">
    <location>
        <begin position="95"/>
        <end position="106"/>
    </location>
</feature>
<feature type="compositionally biased region" description="Low complexity" evidence="5">
    <location>
        <begin position="37"/>
        <end position="55"/>
    </location>
</feature>
<keyword evidence="3" id="KW-0862">Zinc</keyword>
<organism evidence="7 8">
    <name type="scientific">Nepenthes gracilis</name>
    <name type="common">Slender pitcher plant</name>
    <dbReference type="NCBI Taxonomy" id="150966"/>
    <lineage>
        <taxon>Eukaryota</taxon>
        <taxon>Viridiplantae</taxon>
        <taxon>Streptophyta</taxon>
        <taxon>Embryophyta</taxon>
        <taxon>Tracheophyta</taxon>
        <taxon>Spermatophyta</taxon>
        <taxon>Magnoliopsida</taxon>
        <taxon>eudicotyledons</taxon>
        <taxon>Gunneridae</taxon>
        <taxon>Pentapetalae</taxon>
        <taxon>Caryophyllales</taxon>
        <taxon>Nepenthaceae</taxon>
        <taxon>Nepenthes</taxon>
    </lineage>
</organism>
<dbReference type="EMBL" id="BSYO01000013">
    <property type="protein sequence ID" value="GMH13674.1"/>
    <property type="molecule type" value="Genomic_DNA"/>
</dbReference>
<dbReference type="GO" id="GO:0036258">
    <property type="term" value="P:multivesicular body assembly"/>
    <property type="evidence" value="ECO:0007669"/>
    <property type="project" value="InterPro"/>
</dbReference>
<feature type="compositionally biased region" description="Pro residues" evidence="5">
    <location>
        <begin position="126"/>
        <end position="150"/>
    </location>
</feature>
<dbReference type="InterPro" id="IPR017455">
    <property type="entry name" value="Znf_FYVE-rel"/>
</dbReference>
<evidence type="ECO:0000256" key="1">
    <source>
        <dbReference type="ARBA" id="ARBA00022723"/>
    </source>
</evidence>
<dbReference type="PROSITE" id="PS50178">
    <property type="entry name" value="ZF_FYVE"/>
    <property type="match status" value="1"/>
</dbReference>
<keyword evidence="2 4" id="KW-0863">Zinc-finger</keyword>
<comment type="caution">
    <text evidence="7">The sequence shown here is derived from an EMBL/GenBank/DDBJ whole genome shotgun (WGS) entry which is preliminary data.</text>
</comment>
<evidence type="ECO:0000313" key="7">
    <source>
        <dbReference type="EMBL" id="GMH13674.1"/>
    </source>
</evidence>
<feature type="compositionally biased region" description="Low complexity" evidence="5">
    <location>
        <begin position="151"/>
        <end position="172"/>
    </location>
</feature>
<sequence>MQKGDLSPSYYPYPQPSPLNPNPNPIDQPPPPPPPQSYASAPPFSATSYSSSDYPSYPPNYPSFSQNPDPLVSPSPPTAPFSSHLPPNLLTQQLQPPPPPPPPPSFTPTFQYSHSLPPAPESQQQPPLPHYPPYDPVQPAPSYHPPPSIPSNPYDNSNASSNSNPSMHSASFSNANSAAYETSSYESNPIFRHGPGYSDNNLSQYGVYGRSRSDLGSDLSVKRPESILYDSVMYRDDVYGDGVYAYGGKTEPYGARGTAPKSSNFSGMFDDYGRAISFPSSDRDKSSSLKVVTAVPKPDAQTDATSGMQKFRVKLLPESGGQNVMDVLCQVGLDGIRMLEPSNNRTLRIYPLETVTRCEKIDSSTFAFWSKTSVDIEPRRIRLHSNSYATNTILDTVTAAVVQFKEMGGRSRPADTSKIPERTAEKKKGFGEWINLLKPANEEKEYWVPDEAVSKCTACGTDFSAFLRKHHCRNCGDIFCDKCTHGRIALTADDNAQQVRVCDRCMAEVTQRLSYAKEAVKSPALQSHDDLAKKLQDEMEKNRRASLGSKFDGSGKRVKEVACPTCTVHLQVQVPSSGSETIECGVCQHPFIVSSH</sequence>